<evidence type="ECO:0000256" key="8">
    <source>
        <dbReference type="ARBA" id="ARBA00048484"/>
    </source>
</evidence>
<evidence type="ECO:0000256" key="2">
    <source>
        <dbReference type="ARBA" id="ARBA00013276"/>
    </source>
</evidence>
<keyword evidence="7" id="KW-0325">Glycoprotein</keyword>
<dbReference type="Pfam" id="PF00135">
    <property type="entry name" value="COesterase"/>
    <property type="match status" value="1"/>
</dbReference>
<dbReference type="GO" id="GO:0019695">
    <property type="term" value="P:choline metabolic process"/>
    <property type="evidence" value="ECO:0007669"/>
    <property type="project" value="TreeGrafter"/>
</dbReference>
<dbReference type="PANTHER" id="PTHR43918:SF4">
    <property type="entry name" value="CARBOXYLIC ESTER HYDROLASE"/>
    <property type="match status" value="1"/>
</dbReference>
<comment type="similarity">
    <text evidence="1">Belongs to the type-B carboxylesterase/lipase family.</text>
</comment>
<dbReference type="InterPro" id="IPR029058">
    <property type="entry name" value="AB_hydrolase_fold"/>
</dbReference>
<evidence type="ECO:0000256" key="9">
    <source>
        <dbReference type="SAM" id="SignalP"/>
    </source>
</evidence>
<dbReference type="GO" id="GO:0006581">
    <property type="term" value="P:acetylcholine catabolic process"/>
    <property type="evidence" value="ECO:0007669"/>
    <property type="project" value="TreeGrafter"/>
</dbReference>
<dbReference type="GO" id="GO:0005886">
    <property type="term" value="C:plasma membrane"/>
    <property type="evidence" value="ECO:0007669"/>
    <property type="project" value="TreeGrafter"/>
</dbReference>
<dbReference type="ESTHER" id="ixori-a0a0k8rn32">
    <property type="family name" value="Cholinesterase-like"/>
</dbReference>
<accession>A0A0K8RN32</accession>
<dbReference type="GO" id="GO:0003990">
    <property type="term" value="F:acetylcholinesterase activity"/>
    <property type="evidence" value="ECO:0007669"/>
    <property type="project" value="UniProtKB-EC"/>
</dbReference>
<dbReference type="SUPFAM" id="SSF53474">
    <property type="entry name" value="alpha/beta-Hydrolases"/>
    <property type="match status" value="1"/>
</dbReference>
<feature type="non-terminal residue" evidence="11">
    <location>
        <position position="1"/>
    </location>
</feature>
<keyword evidence="5" id="KW-0531">Neurotransmitter degradation</keyword>
<dbReference type="FunFam" id="3.40.50.1820:FF:000029">
    <property type="entry name" value="Acetylcholinesterase"/>
    <property type="match status" value="1"/>
</dbReference>
<evidence type="ECO:0000256" key="6">
    <source>
        <dbReference type="ARBA" id="ARBA00023157"/>
    </source>
</evidence>
<dbReference type="InterPro" id="IPR002018">
    <property type="entry name" value="CarbesteraseB"/>
</dbReference>
<protein>
    <recommendedName>
        <fullName evidence="2">acetylcholinesterase</fullName>
        <ecNumber evidence="2">3.1.1.7</ecNumber>
    </recommendedName>
</protein>
<evidence type="ECO:0000256" key="5">
    <source>
        <dbReference type="ARBA" id="ARBA00022867"/>
    </source>
</evidence>
<keyword evidence="4" id="KW-0378">Hydrolase</keyword>
<keyword evidence="6" id="KW-1015">Disulfide bond</keyword>
<dbReference type="AlphaFoldDB" id="A0A0K8RN32"/>
<reference evidence="11" key="1">
    <citation type="submission" date="2012-12" db="EMBL/GenBank/DDBJ databases">
        <title>Identification and characterization of a phenylalanine ammonia-lyase gene family in Isatis indigotica Fort.</title>
        <authorList>
            <person name="Liu Q."/>
            <person name="Chen J."/>
            <person name="Zhou X."/>
            <person name="Di P."/>
            <person name="Xiao Y."/>
            <person name="Xuan H."/>
            <person name="Zhang L."/>
            <person name="Chen W."/>
        </authorList>
    </citation>
    <scope>NUCLEOTIDE SEQUENCE</scope>
    <source>
        <tissue evidence="11">Salivary gland</tissue>
    </source>
</reference>
<dbReference type="PANTHER" id="PTHR43918">
    <property type="entry name" value="ACETYLCHOLINESTERASE"/>
    <property type="match status" value="1"/>
</dbReference>
<dbReference type="InterPro" id="IPR050654">
    <property type="entry name" value="AChE-related_enzymes"/>
</dbReference>
<evidence type="ECO:0000313" key="11">
    <source>
        <dbReference type="EMBL" id="JAA72485.1"/>
    </source>
</evidence>
<keyword evidence="9" id="KW-0732">Signal</keyword>
<evidence type="ECO:0000256" key="7">
    <source>
        <dbReference type="ARBA" id="ARBA00023180"/>
    </source>
</evidence>
<evidence type="ECO:0000256" key="4">
    <source>
        <dbReference type="ARBA" id="ARBA00022801"/>
    </source>
</evidence>
<proteinExistence type="evidence at transcript level"/>
<dbReference type="EC" id="3.1.1.7" evidence="2"/>
<evidence type="ECO:0000256" key="3">
    <source>
        <dbReference type="ARBA" id="ARBA00022487"/>
    </source>
</evidence>
<dbReference type="Gene3D" id="3.40.50.1820">
    <property type="entry name" value="alpha/beta hydrolase"/>
    <property type="match status" value="1"/>
</dbReference>
<name>A0A0K8RN32_IXORI</name>
<dbReference type="InterPro" id="IPR019819">
    <property type="entry name" value="Carboxylesterase_B_CS"/>
</dbReference>
<keyword evidence="3" id="KW-0719">Serine esterase</keyword>
<organism evidence="11">
    <name type="scientific">Ixodes ricinus</name>
    <name type="common">Common tick</name>
    <name type="synonym">Acarus ricinus</name>
    <dbReference type="NCBI Taxonomy" id="34613"/>
    <lineage>
        <taxon>Eukaryota</taxon>
        <taxon>Metazoa</taxon>
        <taxon>Ecdysozoa</taxon>
        <taxon>Arthropoda</taxon>
        <taxon>Chelicerata</taxon>
        <taxon>Arachnida</taxon>
        <taxon>Acari</taxon>
        <taxon>Parasitiformes</taxon>
        <taxon>Ixodida</taxon>
        <taxon>Ixodoidea</taxon>
        <taxon>Ixodidae</taxon>
        <taxon>Ixodinae</taxon>
        <taxon>Ixodes</taxon>
    </lineage>
</organism>
<feature type="domain" description="Carboxylesterase type B" evidence="10">
    <location>
        <begin position="38"/>
        <end position="554"/>
    </location>
</feature>
<sequence length="573" mass="63670">QLTSRATMATFHYLTLLHLAAVASLAASASENDIFSEAPVVCFKTGCVRGTQKTVEDKTVTEFYGIPYAMQPTGAMRFKKPQPQYDWGTGIYNATVKPPSCPQVYFYADERWNNYDLSVSEDCLYLNVWTPDTCQDRSKCTKKPVIVFIHGGAFTYGGSERASTDMSHLSAVGDVVSVSFNYRLNALGFLYARHRDLPGNAGLFDQNLALKWVKDNIEYFGGDPDSITVMGHGAGAQSVGYHMLSPMSRNLFKRAILLGGSPYTSSPLNRRDVAYNRALTVARKLGCLNTQLDWVRNSSGVISCLQQKDALDVASSSQYEFRRGRISLSPVFGDEFLPKSPRDMMQDIRSFSGMDVLMGITEEEGSELLYYGGYFDGAPINDIKMGDIRYLVGLYFGTMYKRNASPVSNYYLNMTKPSASQMIKAGGRAIGDGITLCPGNEFGENLASMGAKVYYFMLTQQSSFGSELFGPTHGEDMLYMLGSMNNMNANLDERRLSEKMMKMVGEFTRSGTPSMPTMMPSWPTFSAEKPQYVTLSAHNASVHTGPRLKECSFWKNFWRIRDRSAPSQNIVLG</sequence>
<dbReference type="GO" id="GO:0005615">
    <property type="term" value="C:extracellular space"/>
    <property type="evidence" value="ECO:0007669"/>
    <property type="project" value="TreeGrafter"/>
</dbReference>
<evidence type="ECO:0000259" key="10">
    <source>
        <dbReference type="Pfam" id="PF00135"/>
    </source>
</evidence>
<comment type="catalytic activity">
    <reaction evidence="8">
        <text>acetylcholine + H2O = choline + acetate + H(+)</text>
        <dbReference type="Rhea" id="RHEA:17561"/>
        <dbReference type="ChEBI" id="CHEBI:15354"/>
        <dbReference type="ChEBI" id="CHEBI:15355"/>
        <dbReference type="ChEBI" id="CHEBI:15377"/>
        <dbReference type="ChEBI" id="CHEBI:15378"/>
        <dbReference type="ChEBI" id="CHEBI:30089"/>
        <dbReference type="EC" id="3.1.1.7"/>
    </reaction>
</comment>
<feature type="signal peptide" evidence="9">
    <location>
        <begin position="1"/>
        <end position="28"/>
    </location>
</feature>
<dbReference type="EMBL" id="GADI01001323">
    <property type="protein sequence ID" value="JAA72485.1"/>
    <property type="molecule type" value="mRNA"/>
</dbReference>
<dbReference type="PROSITE" id="PS00941">
    <property type="entry name" value="CARBOXYLESTERASE_B_2"/>
    <property type="match status" value="1"/>
</dbReference>
<feature type="chain" id="PRO_5005518762" description="acetylcholinesterase" evidence="9">
    <location>
        <begin position="29"/>
        <end position="573"/>
    </location>
</feature>
<evidence type="ECO:0000256" key="1">
    <source>
        <dbReference type="ARBA" id="ARBA00005964"/>
    </source>
</evidence>